<dbReference type="Pfam" id="PF04187">
    <property type="entry name" value="Cofac_haem_bdg"/>
    <property type="match status" value="1"/>
</dbReference>
<dbReference type="eggNOG" id="COG3016">
    <property type="taxonomic scope" value="Bacteria"/>
</dbReference>
<evidence type="ECO:0000259" key="1">
    <source>
        <dbReference type="Pfam" id="PF04187"/>
    </source>
</evidence>
<dbReference type="Gene3D" id="3.40.50.11550">
    <property type="match status" value="1"/>
</dbReference>
<dbReference type="Proteomes" id="UP000006512">
    <property type="component" value="Unassembled WGS sequence"/>
</dbReference>
<proteinExistence type="predicted"/>
<reference evidence="3" key="1">
    <citation type="submission" date="2011-03" db="EMBL/GenBank/DDBJ databases">
        <title>Draft genome sequence of Brevundimonas diminuta.</title>
        <authorList>
            <person name="Brown P.J.B."/>
            <person name="Buechlein A."/>
            <person name="Hemmerich C."/>
            <person name="Brun Y.V."/>
        </authorList>
    </citation>
    <scope>NUCLEOTIDE SEQUENCE [LARGE SCALE GENOMIC DNA]</scope>
    <source>
        <strain evidence="3">C19</strain>
    </source>
</reference>
<dbReference type="CDD" id="cd14727">
    <property type="entry name" value="ChanN-like"/>
    <property type="match status" value="1"/>
</dbReference>
<dbReference type="AlphaFoldDB" id="F4QJW5"/>
<gene>
    <name evidence="2" type="ORF">ABI_16620</name>
</gene>
<evidence type="ECO:0000313" key="3">
    <source>
        <dbReference type="Proteomes" id="UP000006512"/>
    </source>
</evidence>
<accession>F4QJW5</accession>
<dbReference type="EMBL" id="GL883077">
    <property type="protein sequence ID" value="EGF93222.1"/>
    <property type="molecule type" value="Genomic_DNA"/>
</dbReference>
<dbReference type="SUPFAM" id="SSF159501">
    <property type="entry name" value="EreA/ChaN-like"/>
    <property type="match status" value="1"/>
</dbReference>
<organism evidence="2 3">
    <name type="scientific">Asticcacaulis biprosthecium C19</name>
    <dbReference type="NCBI Taxonomy" id="715226"/>
    <lineage>
        <taxon>Bacteria</taxon>
        <taxon>Pseudomonadati</taxon>
        <taxon>Pseudomonadota</taxon>
        <taxon>Alphaproteobacteria</taxon>
        <taxon>Caulobacterales</taxon>
        <taxon>Caulobacteraceae</taxon>
        <taxon>Asticcacaulis</taxon>
    </lineage>
</organism>
<name>F4QJW5_9CAUL</name>
<sequence length="317" mass="34217">MDFYDTAFVMADPAGGAPRVLSPEALADLLSGYDIVVFGESHRHSGVHLQQQLLFRALVARDPNYILSLEQFERDVQPVVNDYLAGRVGEMALTSQGRAWDNYATSYRPLVEFARVRQIPVVAAEAPVWAVVCIGQWGTGILDRFTAEERAWVARDLNPATGAYGDKYMAFQSSAVAHGGGAATSPEALLKAERSLAGQVARDDTMAESIILARQAHPGRKVLHLNGNFHSAGFLGTVERLKLRDPGLKIAVIDPLEVDNPLTPTVTAGDLANGTVVQLIYPNPPGFVDGEDTSTWVAGLMSKRKANTCKYSPEVAG</sequence>
<feature type="domain" description="Haem-binding uptake Tiki superfamily ChaN" evidence="1">
    <location>
        <begin position="28"/>
        <end position="241"/>
    </location>
</feature>
<dbReference type="HOGENOM" id="CLU_035488_0_0_5"/>
<dbReference type="InterPro" id="IPR007314">
    <property type="entry name" value="Cofac_haem-bd_dom"/>
</dbReference>
<evidence type="ECO:0000313" key="2">
    <source>
        <dbReference type="EMBL" id="EGF93222.1"/>
    </source>
</evidence>
<dbReference type="STRING" id="715226.ABI_16620"/>
<keyword evidence="3" id="KW-1185">Reference proteome</keyword>
<protein>
    <recommendedName>
        <fullName evidence="1">Haem-binding uptake Tiki superfamily ChaN domain-containing protein</fullName>
    </recommendedName>
</protein>